<feature type="signal peptide" evidence="5">
    <location>
        <begin position="1"/>
        <end position="23"/>
    </location>
</feature>
<comment type="similarity">
    <text evidence="2">Belongs to the fimbrial protein family.</text>
</comment>
<dbReference type="RefSeq" id="WP_038645038.1">
    <property type="nucleotide sequence ID" value="NZ_CP009454.1"/>
</dbReference>
<proteinExistence type="inferred from homology"/>
<feature type="chain" id="PRO_5046928547" description="Fimbrial-type adhesion domain-containing protein" evidence="5">
    <location>
        <begin position="24"/>
        <end position="191"/>
    </location>
</feature>
<comment type="subcellular location">
    <subcellularLocation>
        <location evidence="1">Fimbrium</location>
    </subcellularLocation>
</comment>
<dbReference type="InterPro" id="IPR036937">
    <property type="entry name" value="Adhesion_dom_fimbrial_sf"/>
</dbReference>
<evidence type="ECO:0000256" key="5">
    <source>
        <dbReference type="SAM" id="SignalP"/>
    </source>
</evidence>
<keyword evidence="7" id="KW-1185">Reference proteome</keyword>
<evidence type="ECO:0000313" key="7">
    <source>
        <dbReference type="Proteomes" id="UP000029495"/>
    </source>
</evidence>
<evidence type="ECO:0000256" key="4">
    <source>
        <dbReference type="ARBA" id="ARBA00023263"/>
    </source>
</evidence>
<dbReference type="InterPro" id="IPR050263">
    <property type="entry name" value="Bact_Fimbrial_Adh_Pro"/>
</dbReference>
<reference evidence="6 7" key="1">
    <citation type="submission" date="2014-09" db="EMBL/GenBank/DDBJ databases">
        <authorList>
            <person name="Chan K.-G."/>
        </authorList>
    </citation>
    <scope>NUCLEOTIDE SEQUENCE [LARGE SCALE GENOMIC DNA]</scope>
    <source>
        <strain evidence="6 7">ND04</strain>
    </source>
</reference>
<evidence type="ECO:0000256" key="1">
    <source>
        <dbReference type="ARBA" id="ARBA00004561"/>
    </source>
</evidence>
<dbReference type="EMBL" id="CP009454">
    <property type="protein sequence ID" value="AIR85145.1"/>
    <property type="molecule type" value="Genomic_DNA"/>
</dbReference>
<evidence type="ECO:0000256" key="2">
    <source>
        <dbReference type="ARBA" id="ARBA00006671"/>
    </source>
</evidence>
<name>A0ABM5RGL6_9GAMM</name>
<keyword evidence="3 5" id="KW-0732">Signal</keyword>
<evidence type="ECO:0000256" key="3">
    <source>
        <dbReference type="ARBA" id="ARBA00022729"/>
    </source>
</evidence>
<dbReference type="Proteomes" id="UP000029495">
    <property type="component" value="Chromosome"/>
</dbReference>
<evidence type="ECO:0000313" key="6">
    <source>
        <dbReference type="EMBL" id="AIR85145.1"/>
    </source>
</evidence>
<evidence type="ECO:0008006" key="8">
    <source>
        <dbReference type="Google" id="ProtNLM"/>
    </source>
</evidence>
<accession>A0ABM5RGL6</accession>
<dbReference type="SUPFAM" id="SSF49401">
    <property type="entry name" value="Bacterial adhesins"/>
    <property type="match status" value="1"/>
</dbReference>
<keyword evidence="4" id="KW-0281">Fimbrium</keyword>
<sequence length="191" mass="19309">MRKSLFVLTPIVLMMAASTTAQAAASGKIDIIGNVSHGTCDVKMSQPSLNLGNYSASDFPATGKTAVTGSERTFSVSLENCTLSTTAPEAGVAGLIVTGPTLPLDADVFNANDTATTGVQLKAGANIISAYDKVGMVEFLGAAGGGKDANVGDINGQTQVFTAALVANTGTAANITGGMVSAPIMFMYDYN</sequence>
<dbReference type="InterPro" id="IPR008966">
    <property type="entry name" value="Adhesion_dom_sf"/>
</dbReference>
<dbReference type="PANTHER" id="PTHR33420:SF3">
    <property type="entry name" value="FIMBRIAL SUBUNIT ELFA"/>
    <property type="match status" value="1"/>
</dbReference>
<dbReference type="Gene3D" id="2.60.40.1090">
    <property type="entry name" value="Fimbrial-type adhesion domain"/>
    <property type="match status" value="1"/>
</dbReference>
<gene>
    <name evidence="6" type="ORF">LH22_06550</name>
</gene>
<dbReference type="PANTHER" id="PTHR33420">
    <property type="entry name" value="FIMBRIAL SUBUNIT ELFA-RELATED"/>
    <property type="match status" value="1"/>
</dbReference>
<organism evidence="6 7">
    <name type="scientific">Pantoea rwandensis</name>
    <dbReference type="NCBI Taxonomy" id="1076550"/>
    <lineage>
        <taxon>Bacteria</taxon>
        <taxon>Pseudomonadati</taxon>
        <taxon>Pseudomonadota</taxon>
        <taxon>Gammaproteobacteria</taxon>
        <taxon>Enterobacterales</taxon>
        <taxon>Erwiniaceae</taxon>
        <taxon>Pantoea</taxon>
    </lineage>
</organism>
<protein>
    <recommendedName>
        <fullName evidence="8">Fimbrial-type adhesion domain-containing protein</fullName>
    </recommendedName>
</protein>